<dbReference type="GO" id="GO:1990189">
    <property type="term" value="F:protein N-terminal-serine acetyltransferase activity"/>
    <property type="evidence" value="ECO:0007669"/>
    <property type="project" value="TreeGrafter"/>
</dbReference>
<keyword evidence="3" id="KW-1185">Reference proteome</keyword>
<dbReference type="GO" id="GO:0005737">
    <property type="term" value="C:cytoplasm"/>
    <property type="evidence" value="ECO:0007669"/>
    <property type="project" value="TreeGrafter"/>
</dbReference>
<name>M5FXR3_DACPD</name>
<keyword evidence="2" id="KW-0012">Acyltransferase</keyword>
<dbReference type="Proteomes" id="UP000030653">
    <property type="component" value="Unassembled WGS sequence"/>
</dbReference>
<dbReference type="InterPro" id="IPR000182">
    <property type="entry name" value="GNAT_dom"/>
</dbReference>
<evidence type="ECO:0000313" key="3">
    <source>
        <dbReference type="Proteomes" id="UP000030653"/>
    </source>
</evidence>
<dbReference type="Pfam" id="PF00583">
    <property type="entry name" value="Acetyltransf_1"/>
    <property type="match status" value="1"/>
</dbReference>
<dbReference type="InterPro" id="IPR016181">
    <property type="entry name" value="Acyl_CoA_acyltransferase"/>
</dbReference>
<accession>M5FXR3</accession>
<feature type="domain" description="N-acetyltransferase" evidence="1">
    <location>
        <begin position="1"/>
        <end position="95"/>
    </location>
</feature>
<dbReference type="CDD" id="cd04301">
    <property type="entry name" value="NAT_SF"/>
    <property type="match status" value="1"/>
</dbReference>
<evidence type="ECO:0000259" key="1">
    <source>
        <dbReference type="PROSITE" id="PS51186"/>
    </source>
</evidence>
<dbReference type="SUPFAM" id="SSF55729">
    <property type="entry name" value="Acyl-CoA N-acyltransferases (Nat)"/>
    <property type="match status" value="1"/>
</dbReference>
<dbReference type="PANTHER" id="PTHR43441:SF11">
    <property type="entry name" value="RIBOSOMAL-PROTEIN-SERINE ACETYLTRANSFERASE"/>
    <property type="match status" value="1"/>
</dbReference>
<reference evidence="2 3" key="1">
    <citation type="journal article" date="2012" name="Science">
        <title>The Paleozoic origin of enzymatic lignin decomposition reconstructed from 31 fungal genomes.</title>
        <authorList>
            <person name="Floudas D."/>
            <person name="Binder M."/>
            <person name="Riley R."/>
            <person name="Barry K."/>
            <person name="Blanchette R.A."/>
            <person name="Henrissat B."/>
            <person name="Martinez A.T."/>
            <person name="Otillar R."/>
            <person name="Spatafora J.W."/>
            <person name="Yadav J.S."/>
            <person name="Aerts A."/>
            <person name="Benoit I."/>
            <person name="Boyd A."/>
            <person name="Carlson A."/>
            <person name="Copeland A."/>
            <person name="Coutinho P.M."/>
            <person name="de Vries R.P."/>
            <person name="Ferreira P."/>
            <person name="Findley K."/>
            <person name="Foster B."/>
            <person name="Gaskell J."/>
            <person name="Glotzer D."/>
            <person name="Gorecki P."/>
            <person name="Heitman J."/>
            <person name="Hesse C."/>
            <person name="Hori C."/>
            <person name="Igarashi K."/>
            <person name="Jurgens J.A."/>
            <person name="Kallen N."/>
            <person name="Kersten P."/>
            <person name="Kohler A."/>
            <person name="Kuees U."/>
            <person name="Kumar T.K.A."/>
            <person name="Kuo A."/>
            <person name="LaButti K."/>
            <person name="Larrondo L.F."/>
            <person name="Lindquist E."/>
            <person name="Ling A."/>
            <person name="Lombard V."/>
            <person name="Lucas S."/>
            <person name="Lundell T."/>
            <person name="Martin R."/>
            <person name="McLaughlin D.J."/>
            <person name="Morgenstern I."/>
            <person name="Morin E."/>
            <person name="Murat C."/>
            <person name="Nagy L.G."/>
            <person name="Nolan M."/>
            <person name="Ohm R.A."/>
            <person name="Patyshakuliyeva A."/>
            <person name="Rokas A."/>
            <person name="Ruiz-Duenas F.J."/>
            <person name="Sabat G."/>
            <person name="Salamov A."/>
            <person name="Samejima M."/>
            <person name="Schmutz J."/>
            <person name="Slot J.C."/>
            <person name="St John F."/>
            <person name="Stenlid J."/>
            <person name="Sun H."/>
            <person name="Sun S."/>
            <person name="Syed K."/>
            <person name="Tsang A."/>
            <person name="Wiebenga A."/>
            <person name="Young D."/>
            <person name="Pisabarro A."/>
            <person name="Eastwood D.C."/>
            <person name="Martin F."/>
            <person name="Cullen D."/>
            <person name="Grigoriev I.V."/>
            <person name="Hibbett D.S."/>
        </authorList>
    </citation>
    <scope>NUCLEOTIDE SEQUENCE [LARGE SCALE GENOMIC DNA]</scope>
    <source>
        <strain evidence="2 3">DJM-731 SS1</strain>
    </source>
</reference>
<dbReference type="GO" id="GO:0008999">
    <property type="term" value="F:protein-N-terminal-alanine acetyltransferase activity"/>
    <property type="evidence" value="ECO:0007669"/>
    <property type="project" value="TreeGrafter"/>
</dbReference>
<dbReference type="EMBL" id="JH795864">
    <property type="protein sequence ID" value="EJU01289.1"/>
    <property type="molecule type" value="Genomic_DNA"/>
</dbReference>
<dbReference type="GeneID" id="63689383"/>
<evidence type="ECO:0000313" key="2">
    <source>
        <dbReference type="EMBL" id="EJU01289.1"/>
    </source>
</evidence>
<dbReference type="RefSeq" id="XP_040628186.1">
    <property type="nucleotide sequence ID" value="XM_040774321.1"/>
</dbReference>
<dbReference type="PANTHER" id="PTHR43441">
    <property type="entry name" value="RIBOSOMAL-PROTEIN-SERINE ACETYLTRANSFERASE"/>
    <property type="match status" value="1"/>
</dbReference>
<dbReference type="HOGENOM" id="CLU_013985_19_8_1"/>
<dbReference type="Gene3D" id="3.40.630.30">
    <property type="match status" value="1"/>
</dbReference>
<feature type="non-terminal residue" evidence="2">
    <location>
        <position position="107"/>
    </location>
</feature>
<dbReference type="OrthoDB" id="630895at2759"/>
<sequence length="107" mass="12100">VGVVSLRLENPKNRDAQLGMMFSPEWQGLGLGTELLRWLIPHAFDQLGLHRLSLNVKASNEGGKRLYEKVGFVLEGRRRAALWEDGGWVDILEMAIIADEFGKRKRA</sequence>
<proteinExistence type="predicted"/>
<organism evidence="2 3">
    <name type="scientific">Dacryopinax primogenitus (strain DJM 731)</name>
    <name type="common">Brown rot fungus</name>
    <dbReference type="NCBI Taxonomy" id="1858805"/>
    <lineage>
        <taxon>Eukaryota</taxon>
        <taxon>Fungi</taxon>
        <taxon>Dikarya</taxon>
        <taxon>Basidiomycota</taxon>
        <taxon>Agaricomycotina</taxon>
        <taxon>Dacrymycetes</taxon>
        <taxon>Dacrymycetales</taxon>
        <taxon>Dacrymycetaceae</taxon>
        <taxon>Dacryopinax</taxon>
    </lineage>
</organism>
<keyword evidence="2" id="KW-0808">Transferase</keyword>
<dbReference type="InterPro" id="IPR051908">
    <property type="entry name" value="Ribosomal_N-acetyltransferase"/>
</dbReference>
<dbReference type="OMA" id="YEYNERS"/>
<gene>
    <name evidence="2" type="ORF">DACRYDRAFT_29709</name>
</gene>
<feature type="non-terminal residue" evidence="2">
    <location>
        <position position="1"/>
    </location>
</feature>
<dbReference type="PROSITE" id="PS51186">
    <property type="entry name" value="GNAT"/>
    <property type="match status" value="1"/>
</dbReference>
<dbReference type="AlphaFoldDB" id="M5FXR3"/>
<protein>
    <submittedName>
        <fullName evidence="2">Acyl-CoA N-acyltransferase</fullName>
    </submittedName>
</protein>